<feature type="compositionally biased region" description="Polar residues" evidence="5">
    <location>
        <begin position="931"/>
        <end position="940"/>
    </location>
</feature>
<feature type="region of interest" description="Disordered" evidence="5">
    <location>
        <begin position="929"/>
        <end position="966"/>
    </location>
</feature>
<evidence type="ECO:0000259" key="7">
    <source>
        <dbReference type="PROSITE" id="PS50966"/>
    </source>
</evidence>
<dbReference type="Proteomes" id="UP001396334">
    <property type="component" value="Unassembled WGS sequence"/>
</dbReference>
<feature type="domain" description="SWIM-type" evidence="7">
    <location>
        <begin position="760"/>
        <end position="792"/>
    </location>
</feature>
<dbReference type="PROSITE" id="PS50158">
    <property type="entry name" value="ZF_CCHC"/>
    <property type="match status" value="1"/>
</dbReference>
<feature type="domain" description="CCHC-type" evidence="6">
    <location>
        <begin position="873"/>
        <end position="888"/>
    </location>
</feature>
<keyword evidence="2 4" id="KW-0863">Zinc-finger</keyword>
<sequence>MGGVKEYWMHLHVGGKFVRDPYVRYVGGTLVSIREDPDTISYWEVKKIIQNHLCFNSIEIIYFHEPYSGRLQDNLRVLWDDTSTIAMLNYWEKFGFIDIYVEHKVDTPIFKEGILLLTDGVEVEVNDATEDANVEVEGASEDAGVGVEGAGAGVEGATEGANVEVEGIGAGAEGVTEGANVEVEGATEGASVGVEGVGAGVEGATEGASVGVKGAGAGVEGATEGANVGVEGATEGASVEVEGTGAGVEGATKGVNVEVKGAGAGVEGAGVGVEGAGEVECDNESENAYSINTEFLSDNEGHEELQAARVMRKCKQHRGGTEVESDNENSREENDIEAEIHIKTDNEGGDAEIEENTNENDSDDYNIDENESSLASSDEEEDEATLRRKKFPKYNRNSESPQFCLGMLFTDGKEFKDAIYKYSRCSRRELKIVKNEPKRISVKCIASTKCPWRIYASTNRQTRCIQVKTFINEHNCPVSFKNKMVSMKVIAEHFEDTIKDHPKMKIREIQRRIQSELHVNVPNARCRRAKSLVTSRLAGSCKEEFALLWDYADELRTKNPGSTIKMAVNRVSDISSPHFKRFYGLEVAINDILPRVEHRNCARHVYANWSGRKREKTFQFAFWQIVKSTTEREWEDNKQVLSKLDEKVAAELFGKQEKKWTKAFQGLHATSDIVDNNMCEAFNSSIIEARYKSIITMLEEIRVKIMTRIVEKRHFINTWKYNYGPLIKKKFDVIKKDSVAWRMVWNGEGGCEVKKGRKQYHVNLNEKTCSCRKWQLCGLPCQHACCAIWHTGGDPDGYLHSCYLKDTYIKAYSYALQPINGSHNWKKSGIEAVLPPIEREMPGRPKKNRRKAKDEPKKMKSGHISRTGLIMTCRNCGGEGHNKRSCPNLKRTANQGTNKGLHTTLNSMEHNFHSGVTTRQSARTNVGLKRNVNSSSSSVTPKKKRKTTSEFVREPVGTQESVASKK</sequence>
<dbReference type="SMART" id="SM00343">
    <property type="entry name" value="ZnF_C2HC"/>
    <property type="match status" value="1"/>
</dbReference>
<protein>
    <recommendedName>
        <fullName evidence="10">SWIM-type domain-containing protein</fullName>
    </recommendedName>
</protein>
<reference evidence="8 9" key="1">
    <citation type="journal article" date="2024" name="G3 (Bethesda)">
        <title>Genome assembly of Hibiscus sabdariffa L. provides insights into metabolisms of medicinal natural products.</title>
        <authorList>
            <person name="Kim T."/>
        </authorList>
    </citation>
    <scope>NUCLEOTIDE SEQUENCE [LARGE SCALE GENOMIC DNA]</scope>
    <source>
        <strain evidence="8">TK-2024</strain>
        <tissue evidence="8">Old leaves</tissue>
    </source>
</reference>
<feature type="region of interest" description="Disordered" evidence="5">
    <location>
        <begin position="880"/>
        <end position="900"/>
    </location>
</feature>
<dbReference type="InterPro" id="IPR036875">
    <property type="entry name" value="Znf_CCHC_sf"/>
</dbReference>
<feature type="compositionally biased region" description="Basic and acidic residues" evidence="5">
    <location>
        <begin position="328"/>
        <end position="346"/>
    </location>
</feature>
<dbReference type="SMART" id="SM00575">
    <property type="entry name" value="ZnF_PMZ"/>
    <property type="match status" value="1"/>
</dbReference>
<evidence type="ECO:0000256" key="3">
    <source>
        <dbReference type="ARBA" id="ARBA00022833"/>
    </source>
</evidence>
<dbReference type="Pfam" id="PF26130">
    <property type="entry name" value="PB1-like"/>
    <property type="match status" value="1"/>
</dbReference>
<dbReference type="PANTHER" id="PTHR31973:SF187">
    <property type="entry name" value="MUTATOR TRANSPOSASE MUDRA PROTEIN"/>
    <property type="match status" value="1"/>
</dbReference>
<evidence type="ECO:0000259" key="6">
    <source>
        <dbReference type="PROSITE" id="PS50158"/>
    </source>
</evidence>
<feature type="region of interest" description="Disordered" evidence="5">
    <location>
        <begin position="837"/>
        <end position="864"/>
    </location>
</feature>
<proteinExistence type="predicted"/>
<dbReference type="PANTHER" id="PTHR31973">
    <property type="entry name" value="POLYPROTEIN, PUTATIVE-RELATED"/>
    <property type="match status" value="1"/>
</dbReference>
<evidence type="ECO:0000256" key="4">
    <source>
        <dbReference type="PROSITE-ProRule" id="PRU00047"/>
    </source>
</evidence>
<evidence type="ECO:0000256" key="2">
    <source>
        <dbReference type="ARBA" id="ARBA00022771"/>
    </source>
</evidence>
<keyword evidence="3" id="KW-0862">Zinc</keyword>
<dbReference type="InterPro" id="IPR058594">
    <property type="entry name" value="PB1-like_dom_pln"/>
</dbReference>
<evidence type="ECO:0000313" key="9">
    <source>
        <dbReference type="Proteomes" id="UP001396334"/>
    </source>
</evidence>
<feature type="compositionally biased region" description="Polar residues" evidence="5">
    <location>
        <begin position="891"/>
        <end position="900"/>
    </location>
</feature>
<name>A0ABR2ACB7_9ROSI</name>
<feature type="region of interest" description="Disordered" evidence="5">
    <location>
        <begin position="312"/>
        <end position="392"/>
    </location>
</feature>
<evidence type="ECO:0000256" key="1">
    <source>
        <dbReference type="ARBA" id="ARBA00022723"/>
    </source>
</evidence>
<accession>A0ABR2ACB7</accession>
<dbReference type="EMBL" id="JBBPBN010000273">
    <property type="protein sequence ID" value="KAK8490826.1"/>
    <property type="molecule type" value="Genomic_DNA"/>
</dbReference>
<comment type="caution">
    <text evidence="8">The sequence shown here is derived from an EMBL/GenBank/DDBJ whole genome shotgun (WGS) entry which is preliminary data.</text>
</comment>
<evidence type="ECO:0000313" key="8">
    <source>
        <dbReference type="EMBL" id="KAK8490826.1"/>
    </source>
</evidence>
<keyword evidence="1" id="KW-0479">Metal-binding</keyword>
<dbReference type="InterPro" id="IPR001878">
    <property type="entry name" value="Znf_CCHC"/>
</dbReference>
<feature type="compositionally biased region" description="Acidic residues" evidence="5">
    <location>
        <begin position="347"/>
        <end position="383"/>
    </location>
</feature>
<dbReference type="Pfam" id="PF04434">
    <property type="entry name" value="SWIM"/>
    <property type="match status" value="1"/>
</dbReference>
<evidence type="ECO:0008006" key="10">
    <source>
        <dbReference type="Google" id="ProtNLM"/>
    </source>
</evidence>
<evidence type="ECO:0000256" key="5">
    <source>
        <dbReference type="SAM" id="MobiDB-lite"/>
    </source>
</evidence>
<dbReference type="SUPFAM" id="SSF57756">
    <property type="entry name" value="Retrovirus zinc finger-like domains"/>
    <property type="match status" value="1"/>
</dbReference>
<organism evidence="8 9">
    <name type="scientific">Hibiscus sabdariffa</name>
    <name type="common">roselle</name>
    <dbReference type="NCBI Taxonomy" id="183260"/>
    <lineage>
        <taxon>Eukaryota</taxon>
        <taxon>Viridiplantae</taxon>
        <taxon>Streptophyta</taxon>
        <taxon>Embryophyta</taxon>
        <taxon>Tracheophyta</taxon>
        <taxon>Spermatophyta</taxon>
        <taxon>Magnoliopsida</taxon>
        <taxon>eudicotyledons</taxon>
        <taxon>Gunneridae</taxon>
        <taxon>Pentapetalae</taxon>
        <taxon>rosids</taxon>
        <taxon>malvids</taxon>
        <taxon>Malvales</taxon>
        <taxon>Malvaceae</taxon>
        <taxon>Malvoideae</taxon>
        <taxon>Hibiscus</taxon>
    </lineage>
</organism>
<dbReference type="InterPro" id="IPR004332">
    <property type="entry name" value="Transposase_MuDR"/>
</dbReference>
<dbReference type="Pfam" id="PF03108">
    <property type="entry name" value="DBD_Tnp_Mut"/>
    <property type="match status" value="1"/>
</dbReference>
<gene>
    <name evidence="8" type="ORF">V6N11_066499</name>
</gene>
<dbReference type="PROSITE" id="PS50966">
    <property type="entry name" value="ZF_SWIM"/>
    <property type="match status" value="1"/>
</dbReference>
<keyword evidence="9" id="KW-1185">Reference proteome</keyword>
<dbReference type="InterPro" id="IPR007527">
    <property type="entry name" value="Znf_SWIM"/>
</dbReference>
<dbReference type="InterPro" id="IPR006564">
    <property type="entry name" value="Znf_PMZ"/>
</dbReference>